<dbReference type="Pfam" id="PF00102">
    <property type="entry name" value="Y_phosphatase"/>
    <property type="match status" value="1"/>
</dbReference>
<evidence type="ECO:0000313" key="7">
    <source>
        <dbReference type="EMBL" id="WAQ98710.1"/>
    </source>
</evidence>
<dbReference type="Gene3D" id="2.60.120.260">
    <property type="entry name" value="Galactose-binding domain-like"/>
    <property type="match status" value="1"/>
</dbReference>
<dbReference type="InterPro" id="IPR029021">
    <property type="entry name" value="Prot-tyrosine_phosphatase-like"/>
</dbReference>
<organism evidence="7 8">
    <name type="scientific">Mya arenaria</name>
    <name type="common">Soft-shell clam</name>
    <dbReference type="NCBI Taxonomy" id="6604"/>
    <lineage>
        <taxon>Eukaryota</taxon>
        <taxon>Metazoa</taxon>
        <taxon>Spiralia</taxon>
        <taxon>Lophotrochozoa</taxon>
        <taxon>Mollusca</taxon>
        <taxon>Bivalvia</taxon>
        <taxon>Autobranchia</taxon>
        <taxon>Heteroconchia</taxon>
        <taxon>Euheterodonta</taxon>
        <taxon>Imparidentia</taxon>
        <taxon>Neoheterodontei</taxon>
        <taxon>Myida</taxon>
        <taxon>Myoidea</taxon>
        <taxon>Myidae</taxon>
        <taxon>Mya</taxon>
    </lineage>
</organism>
<comment type="similarity">
    <text evidence="1">Belongs to the protein-tyrosine phosphatase family.</text>
</comment>
<keyword evidence="5" id="KW-0472">Membrane</keyword>
<dbReference type="InterPro" id="IPR000242">
    <property type="entry name" value="PTP_cat"/>
</dbReference>
<evidence type="ECO:0000256" key="1">
    <source>
        <dbReference type="ARBA" id="ARBA00009580"/>
    </source>
</evidence>
<keyword evidence="5" id="KW-0812">Transmembrane</keyword>
<keyword evidence="3" id="KW-0378">Hydrolase</keyword>
<dbReference type="EC" id="3.1.3.48" evidence="2"/>
<evidence type="ECO:0000259" key="6">
    <source>
        <dbReference type="PROSITE" id="PS50055"/>
    </source>
</evidence>
<evidence type="ECO:0000256" key="3">
    <source>
        <dbReference type="ARBA" id="ARBA00022801"/>
    </source>
</evidence>
<feature type="domain" description="Tyrosine-protein phosphatase" evidence="6">
    <location>
        <begin position="307"/>
        <end position="378"/>
    </location>
</feature>
<dbReference type="InterPro" id="IPR008979">
    <property type="entry name" value="Galactose-bd-like_sf"/>
</dbReference>
<feature type="non-terminal residue" evidence="7">
    <location>
        <position position="378"/>
    </location>
</feature>
<protein>
    <recommendedName>
        <fullName evidence="2">protein-tyrosine-phosphatase</fullName>
        <ecNumber evidence="2">3.1.3.48</ecNumber>
    </recommendedName>
</protein>
<dbReference type="CDD" id="cd12087">
    <property type="entry name" value="TM_EGFR-like"/>
    <property type="match status" value="1"/>
</dbReference>
<evidence type="ECO:0000256" key="4">
    <source>
        <dbReference type="ARBA" id="ARBA00022912"/>
    </source>
</evidence>
<evidence type="ECO:0000256" key="5">
    <source>
        <dbReference type="SAM" id="Phobius"/>
    </source>
</evidence>
<dbReference type="EMBL" id="CP111014">
    <property type="protein sequence ID" value="WAQ98710.1"/>
    <property type="molecule type" value="Genomic_DNA"/>
</dbReference>
<dbReference type="InterPro" id="IPR050348">
    <property type="entry name" value="Protein-Tyr_Phosphatase"/>
</dbReference>
<proteinExistence type="inferred from homology"/>
<accession>A0ABY7DQV6</accession>
<gene>
    <name evidence="7" type="ORF">MAR_023083</name>
</gene>
<dbReference type="PANTHER" id="PTHR19134">
    <property type="entry name" value="RECEPTOR-TYPE TYROSINE-PROTEIN PHOSPHATASE"/>
    <property type="match status" value="1"/>
</dbReference>
<dbReference type="Proteomes" id="UP001164746">
    <property type="component" value="Chromosome 3"/>
</dbReference>
<evidence type="ECO:0000313" key="8">
    <source>
        <dbReference type="Proteomes" id="UP001164746"/>
    </source>
</evidence>
<dbReference type="PROSITE" id="PS50055">
    <property type="entry name" value="TYR_PHOSPHATASE_PTP"/>
    <property type="match status" value="1"/>
</dbReference>
<dbReference type="SUPFAM" id="SSF49785">
    <property type="entry name" value="Galactose-binding domain-like"/>
    <property type="match status" value="1"/>
</dbReference>
<name>A0ABY7DQV6_MYAAR</name>
<dbReference type="Gene3D" id="3.90.190.10">
    <property type="entry name" value="Protein tyrosine phosphatase superfamily"/>
    <property type="match status" value="1"/>
</dbReference>
<keyword evidence="4" id="KW-0904">Protein phosphatase</keyword>
<dbReference type="SUPFAM" id="SSF52799">
    <property type="entry name" value="(Phosphotyrosine protein) phosphatases II"/>
    <property type="match status" value="1"/>
</dbReference>
<sequence>MDIISSGSVKPFANQSSQFLDCSPEKAIDGLLYISEVRICDVCSVTSGNEPPEWQLNLGRQVLMQGYRIYGQTDEEAGESSNLDVYVSNASTFRDFVEHVESTQHHDGHINRFSVLRIVQIITINRTQGSTLTICEVKLYYGECELGSYGEGCMRDCHCANGAICDGVTGECASLECEQGWTGSSCNSPLIEVDNEEQSFHSGAVAGGVIGALCVVAAVCGVAFFFYRRRPRKPQANESSKTYENAEFITPKQTLPSKHISSKTSEIAHKTDTDVNYYKFEDNIPGIQIHNLWDYIRDNNKKGYQLFTDEFAKLPTGLVHKHEVAEREECKGKNRYREMYAYDHSRVPLQKEKNDDCDYINASYIDGYGKARKFIASQ</sequence>
<keyword evidence="8" id="KW-1185">Reference proteome</keyword>
<reference evidence="7" key="1">
    <citation type="submission" date="2022-11" db="EMBL/GenBank/DDBJ databases">
        <title>Centuries of genome instability and evolution in soft-shell clam transmissible cancer (bioRxiv).</title>
        <authorList>
            <person name="Hart S.F.M."/>
            <person name="Yonemitsu M.A."/>
            <person name="Giersch R.M."/>
            <person name="Beal B.F."/>
            <person name="Arriagada G."/>
            <person name="Davis B.W."/>
            <person name="Ostrander E.A."/>
            <person name="Goff S.P."/>
            <person name="Metzger M.J."/>
        </authorList>
    </citation>
    <scope>NUCLEOTIDE SEQUENCE</scope>
    <source>
        <strain evidence="7">MELC-2E11</strain>
        <tissue evidence="7">Siphon/mantle</tissue>
    </source>
</reference>
<evidence type="ECO:0000256" key="2">
    <source>
        <dbReference type="ARBA" id="ARBA00013064"/>
    </source>
</evidence>
<feature type="transmembrane region" description="Helical" evidence="5">
    <location>
        <begin position="204"/>
        <end position="227"/>
    </location>
</feature>
<dbReference type="PANTHER" id="PTHR19134:SF562">
    <property type="entry name" value="PROTEIN-TYROSINE-PHOSPHATASE"/>
    <property type="match status" value="1"/>
</dbReference>
<keyword evidence="5" id="KW-1133">Transmembrane helix</keyword>